<feature type="transmembrane region" description="Helical" evidence="6">
    <location>
        <begin position="21"/>
        <end position="45"/>
    </location>
</feature>
<feature type="transmembrane region" description="Helical" evidence="6">
    <location>
        <begin position="51"/>
        <end position="68"/>
    </location>
</feature>
<keyword evidence="2" id="KW-0813">Transport</keyword>
<feature type="transmembrane region" description="Helical" evidence="6">
    <location>
        <begin position="138"/>
        <end position="161"/>
    </location>
</feature>
<dbReference type="SUPFAM" id="SSF103473">
    <property type="entry name" value="MFS general substrate transporter"/>
    <property type="match status" value="1"/>
</dbReference>
<proteinExistence type="predicted"/>
<dbReference type="PROSITE" id="PS50850">
    <property type="entry name" value="MFS"/>
    <property type="match status" value="1"/>
</dbReference>
<evidence type="ECO:0000256" key="1">
    <source>
        <dbReference type="ARBA" id="ARBA00004141"/>
    </source>
</evidence>
<evidence type="ECO:0000256" key="2">
    <source>
        <dbReference type="ARBA" id="ARBA00022448"/>
    </source>
</evidence>
<feature type="transmembrane region" description="Helical" evidence="6">
    <location>
        <begin position="464"/>
        <end position="481"/>
    </location>
</feature>
<dbReference type="InterPro" id="IPR020846">
    <property type="entry name" value="MFS_dom"/>
</dbReference>
<dbReference type="Proteomes" id="UP000070186">
    <property type="component" value="Unassembled WGS sequence"/>
</dbReference>
<feature type="transmembrane region" description="Helical" evidence="6">
    <location>
        <begin position="229"/>
        <end position="249"/>
    </location>
</feature>
<keyword evidence="5 6" id="KW-0472">Membrane</keyword>
<feature type="transmembrane region" description="Helical" evidence="6">
    <location>
        <begin position="336"/>
        <end position="354"/>
    </location>
</feature>
<feature type="transmembrane region" description="Helical" evidence="6">
    <location>
        <begin position="360"/>
        <end position="386"/>
    </location>
</feature>
<feature type="domain" description="Major facilitator superfamily (MFS) profile" evidence="7">
    <location>
        <begin position="14"/>
        <end position="486"/>
    </location>
</feature>
<feature type="transmembrane region" description="Helical" evidence="6">
    <location>
        <begin position="80"/>
        <end position="102"/>
    </location>
</feature>
<feature type="transmembrane region" description="Helical" evidence="6">
    <location>
        <begin position="204"/>
        <end position="223"/>
    </location>
</feature>
<dbReference type="GO" id="GO:0016020">
    <property type="term" value="C:membrane"/>
    <property type="evidence" value="ECO:0007669"/>
    <property type="project" value="UniProtKB-SubCell"/>
</dbReference>
<comment type="subcellular location">
    <subcellularLocation>
        <location evidence="1">Membrane</location>
        <topology evidence="1">Multi-pass membrane protein</topology>
    </subcellularLocation>
</comment>
<sequence length="486" mass="52112">MPMPSPPALNARALLRSIAAITCVEFFETGLVMFAASGIMVGLGLNPGEFALAYTLYGVASIFMLYKHQWMVERLGYRTFILGSLAIFALGGILSATAGGFGQFAVGRLLQGASGATFFTAGRMEINRLPAESRFHGLLCFIGSLLGASALAPLAAALLLGLFGWQAIFWCMLPLSLLIAWLAGPHLSRATVPPAERSEEHWGWLLWLVLGIFGLQYAIQAIPGDGASSHAQVFAIGLASIVALTVFAARQWKKDKPLIDYRGLLQWRYLLGIGLYFSGYFMIGASGFLLPIFFKEGLGLSLTTTALVLSFSMAGSVATALLHAMAARHRPRLRTYMLSGLALFAIGSLAFSQAGRLDDWHLLLLPALLCGIGIPLYLGPIAFGTFVELPARVFSHGYQVKNIVRQLGISSSVALSTAGLQFFYARQLALQPEGMHPGWAQALHGLSGASAGLVSPLTLAGSELFFWLAVGMLPVVALVLLQRTFR</sequence>
<keyword evidence="4 6" id="KW-1133">Transmembrane helix</keyword>
<feature type="transmembrane region" description="Helical" evidence="6">
    <location>
        <begin position="407"/>
        <end position="425"/>
    </location>
</feature>
<dbReference type="AlphaFoldDB" id="A0A133XN06"/>
<reference evidence="8 9" key="1">
    <citation type="submission" date="2015-12" db="EMBL/GenBank/DDBJ databases">
        <title>Nitrous oxide reduction kinetics distinguish bacteria harboring typical versus atypical NosZ.</title>
        <authorList>
            <person name="Yoon S."/>
            <person name="Nissen S."/>
            <person name="Park D."/>
            <person name="Sanford R.A."/>
            <person name="Loeffler F.E."/>
        </authorList>
    </citation>
    <scope>NUCLEOTIDE SEQUENCE [LARGE SCALE GENOMIC DNA]</scope>
    <source>
        <strain evidence="8 9">ATCC BAA-841</strain>
    </source>
</reference>
<evidence type="ECO:0000313" key="8">
    <source>
        <dbReference type="EMBL" id="KXB32314.1"/>
    </source>
</evidence>
<comment type="caution">
    <text evidence="8">The sequence shown here is derived from an EMBL/GenBank/DDBJ whole genome shotgun (WGS) entry which is preliminary data.</text>
</comment>
<protein>
    <recommendedName>
        <fullName evidence="7">Major facilitator superfamily (MFS) profile domain-containing protein</fullName>
    </recommendedName>
</protein>
<dbReference type="Gene3D" id="1.20.1250.20">
    <property type="entry name" value="MFS general substrate transporter like domains"/>
    <property type="match status" value="1"/>
</dbReference>
<dbReference type="Pfam" id="PF07690">
    <property type="entry name" value="MFS_1"/>
    <property type="match status" value="1"/>
</dbReference>
<feature type="transmembrane region" description="Helical" evidence="6">
    <location>
        <begin position="300"/>
        <end position="324"/>
    </location>
</feature>
<dbReference type="PANTHER" id="PTHR42718:SF9">
    <property type="entry name" value="MAJOR FACILITATOR SUPERFAMILY MULTIDRUG TRANSPORTER MFSC"/>
    <property type="match status" value="1"/>
</dbReference>
<dbReference type="InterPro" id="IPR011701">
    <property type="entry name" value="MFS"/>
</dbReference>
<evidence type="ECO:0000256" key="5">
    <source>
        <dbReference type="ARBA" id="ARBA00023136"/>
    </source>
</evidence>
<evidence type="ECO:0000259" key="7">
    <source>
        <dbReference type="PROSITE" id="PS50850"/>
    </source>
</evidence>
<evidence type="ECO:0000256" key="4">
    <source>
        <dbReference type="ARBA" id="ARBA00022989"/>
    </source>
</evidence>
<name>A0A133XN06_9RHOO</name>
<keyword evidence="3 6" id="KW-0812">Transmembrane</keyword>
<evidence type="ECO:0000313" key="9">
    <source>
        <dbReference type="Proteomes" id="UP000070186"/>
    </source>
</evidence>
<organism evidence="8 9">
    <name type="scientific">Dechloromonas denitrificans</name>
    <dbReference type="NCBI Taxonomy" id="281362"/>
    <lineage>
        <taxon>Bacteria</taxon>
        <taxon>Pseudomonadati</taxon>
        <taxon>Pseudomonadota</taxon>
        <taxon>Betaproteobacteria</taxon>
        <taxon>Rhodocyclales</taxon>
        <taxon>Azonexaceae</taxon>
        <taxon>Dechloromonas</taxon>
    </lineage>
</organism>
<dbReference type="STRING" id="281362.AT959_01020"/>
<accession>A0A133XN06</accession>
<feature type="transmembrane region" description="Helical" evidence="6">
    <location>
        <begin position="167"/>
        <end position="184"/>
    </location>
</feature>
<evidence type="ECO:0000256" key="3">
    <source>
        <dbReference type="ARBA" id="ARBA00022692"/>
    </source>
</evidence>
<dbReference type="PANTHER" id="PTHR42718">
    <property type="entry name" value="MAJOR FACILITATOR SUPERFAMILY MULTIDRUG TRANSPORTER MFSC"/>
    <property type="match status" value="1"/>
</dbReference>
<dbReference type="EMBL" id="LODL01000005">
    <property type="protein sequence ID" value="KXB32314.1"/>
    <property type="molecule type" value="Genomic_DNA"/>
</dbReference>
<feature type="transmembrane region" description="Helical" evidence="6">
    <location>
        <begin position="108"/>
        <end position="126"/>
    </location>
</feature>
<evidence type="ECO:0000256" key="6">
    <source>
        <dbReference type="SAM" id="Phobius"/>
    </source>
</evidence>
<feature type="transmembrane region" description="Helical" evidence="6">
    <location>
        <begin position="269"/>
        <end position="294"/>
    </location>
</feature>
<dbReference type="InterPro" id="IPR036259">
    <property type="entry name" value="MFS_trans_sf"/>
</dbReference>
<keyword evidence="9" id="KW-1185">Reference proteome</keyword>
<dbReference type="GO" id="GO:0022857">
    <property type="term" value="F:transmembrane transporter activity"/>
    <property type="evidence" value="ECO:0007669"/>
    <property type="project" value="InterPro"/>
</dbReference>
<gene>
    <name evidence="8" type="ORF">AT959_01020</name>
</gene>